<dbReference type="Pfam" id="PF02234">
    <property type="entry name" value="CDI"/>
    <property type="match status" value="1"/>
</dbReference>
<keyword evidence="3" id="KW-0649">Protein kinase inhibitor</keyword>
<dbReference type="InterPro" id="IPR003175">
    <property type="entry name" value="CDI_dom"/>
</dbReference>
<accession>A0A9W9ZDL9</accession>
<evidence type="ECO:0000256" key="5">
    <source>
        <dbReference type="ARBA" id="ARBA00023306"/>
    </source>
</evidence>
<feature type="compositionally biased region" description="Polar residues" evidence="6">
    <location>
        <begin position="126"/>
        <end position="139"/>
    </location>
</feature>
<evidence type="ECO:0000313" key="9">
    <source>
        <dbReference type="Proteomes" id="UP001163046"/>
    </source>
</evidence>
<reference evidence="8" key="1">
    <citation type="submission" date="2023-01" db="EMBL/GenBank/DDBJ databases">
        <title>Genome assembly of the deep-sea coral Lophelia pertusa.</title>
        <authorList>
            <person name="Herrera S."/>
            <person name="Cordes E."/>
        </authorList>
    </citation>
    <scope>NUCLEOTIDE SEQUENCE</scope>
    <source>
        <strain evidence="8">USNM1676648</strain>
        <tissue evidence="8">Polyp</tissue>
    </source>
</reference>
<dbReference type="GO" id="GO:0004861">
    <property type="term" value="F:cyclin-dependent protein serine/threonine kinase inhibitor activity"/>
    <property type="evidence" value="ECO:0007669"/>
    <property type="project" value="InterPro"/>
</dbReference>
<dbReference type="GO" id="GO:0051726">
    <property type="term" value="P:regulation of cell cycle"/>
    <property type="evidence" value="ECO:0007669"/>
    <property type="project" value="InterPro"/>
</dbReference>
<name>A0A9W9ZDL9_9CNID</name>
<comment type="caution">
    <text evidence="8">The sequence shown here is derived from an EMBL/GenBank/DDBJ whole genome shotgun (WGS) entry which is preliminary data.</text>
</comment>
<gene>
    <name evidence="8" type="ORF">OS493_017828</name>
</gene>
<protein>
    <recommendedName>
        <fullName evidence="7">Cyclin-dependent kinase inhibitor domain-containing protein</fullName>
    </recommendedName>
</protein>
<feature type="region of interest" description="Disordered" evidence="6">
    <location>
        <begin position="116"/>
        <end position="201"/>
    </location>
</feature>
<evidence type="ECO:0000256" key="2">
    <source>
        <dbReference type="ARBA" id="ARBA00006726"/>
    </source>
</evidence>
<dbReference type="GO" id="GO:0005634">
    <property type="term" value="C:nucleus"/>
    <property type="evidence" value="ECO:0007669"/>
    <property type="project" value="UniProtKB-SubCell"/>
</dbReference>
<dbReference type="Proteomes" id="UP001163046">
    <property type="component" value="Unassembled WGS sequence"/>
</dbReference>
<dbReference type="PANTHER" id="PTHR10265:SF45">
    <property type="entry name" value="DACAPO"/>
    <property type="match status" value="1"/>
</dbReference>
<evidence type="ECO:0000256" key="1">
    <source>
        <dbReference type="ARBA" id="ARBA00004123"/>
    </source>
</evidence>
<evidence type="ECO:0000259" key="7">
    <source>
        <dbReference type="Pfam" id="PF02234"/>
    </source>
</evidence>
<dbReference type="Gene3D" id="4.10.365.10">
    <property type="entry name" value="p27"/>
    <property type="match status" value="1"/>
</dbReference>
<evidence type="ECO:0000256" key="4">
    <source>
        <dbReference type="ARBA" id="ARBA00023242"/>
    </source>
</evidence>
<proteinExistence type="inferred from homology"/>
<comment type="similarity">
    <text evidence="2">Belongs to the CDI family.</text>
</comment>
<comment type="subcellular location">
    <subcellularLocation>
        <location evidence="1">Nucleus</location>
    </subcellularLocation>
</comment>
<evidence type="ECO:0000256" key="6">
    <source>
        <dbReference type="SAM" id="MobiDB-lite"/>
    </source>
</evidence>
<feature type="compositionally biased region" description="Basic and acidic residues" evidence="6">
    <location>
        <begin position="140"/>
        <end position="150"/>
    </location>
</feature>
<dbReference type="PANTHER" id="PTHR10265">
    <property type="entry name" value="CYCLIN-DEPENDENT KINASE INHIBITOR 1"/>
    <property type="match status" value="1"/>
</dbReference>
<organism evidence="8 9">
    <name type="scientific">Desmophyllum pertusum</name>
    <dbReference type="NCBI Taxonomy" id="174260"/>
    <lineage>
        <taxon>Eukaryota</taxon>
        <taxon>Metazoa</taxon>
        <taxon>Cnidaria</taxon>
        <taxon>Anthozoa</taxon>
        <taxon>Hexacorallia</taxon>
        <taxon>Scleractinia</taxon>
        <taxon>Caryophylliina</taxon>
        <taxon>Caryophylliidae</taxon>
        <taxon>Desmophyllum</taxon>
    </lineage>
</organism>
<evidence type="ECO:0000313" key="8">
    <source>
        <dbReference type="EMBL" id="KAJ7379315.1"/>
    </source>
</evidence>
<dbReference type="EMBL" id="MU826359">
    <property type="protein sequence ID" value="KAJ7379315.1"/>
    <property type="molecule type" value="Genomic_DNA"/>
</dbReference>
<feature type="compositionally biased region" description="Basic residues" evidence="6">
    <location>
        <begin position="171"/>
        <end position="188"/>
    </location>
</feature>
<keyword evidence="4" id="KW-0539">Nucleus</keyword>
<feature type="domain" description="Cyclin-dependent kinase inhibitor" evidence="7">
    <location>
        <begin position="29"/>
        <end position="77"/>
    </location>
</feature>
<dbReference type="InterPro" id="IPR044898">
    <property type="entry name" value="CDI_dom_sf"/>
</dbReference>
<sequence>MTATQISFPPSCPRRVRPNITPSRSVCRQLFGPVNHEQMRADLLRERKKLCDENTRRWNFDFENGIPLVGSYVWERLCSNLTRERPVSRLPDCVAETGTSERLACFSLPSNELTTATTTSSGTTKCPVSNDSCANQAENKSLDSKNSPERRLKHTRKTKSSGKITDFLRSTKQRTVQKRSRRSRRKSTAKQTSMDLFIRKH</sequence>
<dbReference type="OrthoDB" id="5954640at2759"/>
<keyword evidence="5" id="KW-0131">Cell cycle</keyword>
<dbReference type="AlphaFoldDB" id="A0A9W9ZDL9"/>
<keyword evidence="9" id="KW-1185">Reference proteome</keyword>
<evidence type="ECO:0000256" key="3">
    <source>
        <dbReference type="ARBA" id="ARBA00023013"/>
    </source>
</evidence>
<feature type="compositionally biased region" description="Basic residues" evidence="6">
    <location>
        <begin position="151"/>
        <end position="160"/>
    </location>
</feature>